<dbReference type="RefSeq" id="WP_179752590.1">
    <property type="nucleotide sequence ID" value="NZ_JACCBU010000001.1"/>
</dbReference>
<reference evidence="3 4" key="1">
    <citation type="submission" date="2020-07" db="EMBL/GenBank/DDBJ databases">
        <title>Sequencing the genomes of 1000 actinobacteria strains.</title>
        <authorList>
            <person name="Klenk H.-P."/>
        </authorList>
    </citation>
    <scope>NUCLEOTIDE SEQUENCE [LARGE SCALE GENOMIC DNA]</scope>
    <source>
        <strain evidence="3 4">DSM 22083</strain>
    </source>
</reference>
<dbReference type="Gene3D" id="3.40.50.850">
    <property type="entry name" value="Isochorismatase-like"/>
    <property type="match status" value="1"/>
</dbReference>
<dbReference type="PANTHER" id="PTHR43540:SF1">
    <property type="entry name" value="ISOCHORISMATASE HYDROLASE"/>
    <property type="match status" value="1"/>
</dbReference>
<dbReference type="SUPFAM" id="SSF52499">
    <property type="entry name" value="Isochorismatase-like hydrolases"/>
    <property type="match status" value="1"/>
</dbReference>
<evidence type="ECO:0000256" key="1">
    <source>
        <dbReference type="ARBA" id="ARBA00022801"/>
    </source>
</evidence>
<dbReference type="InterPro" id="IPR050272">
    <property type="entry name" value="Isochorismatase-like_hydrls"/>
</dbReference>
<sequence length="195" mass="20375">MTDPVHALLIIDVQRAFVTGPGAAPASGPLLGNVGALLERARDAGALVVQLQNDGPPGAVDEPGGEGWQLYFEAGASDRETVIRKSADDGFDGTPLEETLRRHGVDRLCVVGLMSEMCVLATARSAIERGFGVVLPHNGHATFDIGPAPGDSEGVPAAMASRVAEWALGDEVEIITSTTDVSFTPVDWRETPGHP</sequence>
<dbReference type="GO" id="GO:0016787">
    <property type="term" value="F:hydrolase activity"/>
    <property type="evidence" value="ECO:0007669"/>
    <property type="project" value="UniProtKB-KW"/>
</dbReference>
<proteinExistence type="predicted"/>
<evidence type="ECO:0000313" key="3">
    <source>
        <dbReference type="EMBL" id="NYE72034.1"/>
    </source>
</evidence>
<dbReference type="Proteomes" id="UP000569914">
    <property type="component" value="Unassembled WGS sequence"/>
</dbReference>
<name>A0A7Y9I942_9ACTN</name>
<evidence type="ECO:0000313" key="4">
    <source>
        <dbReference type="Proteomes" id="UP000569914"/>
    </source>
</evidence>
<accession>A0A7Y9I942</accession>
<dbReference type="InterPro" id="IPR000868">
    <property type="entry name" value="Isochorismatase-like_dom"/>
</dbReference>
<organism evidence="3 4">
    <name type="scientific">Microlunatus parietis</name>
    <dbReference type="NCBI Taxonomy" id="682979"/>
    <lineage>
        <taxon>Bacteria</taxon>
        <taxon>Bacillati</taxon>
        <taxon>Actinomycetota</taxon>
        <taxon>Actinomycetes</taxon>
        <taxon>Propionibacteriales</taxon>
        <taxon>Propionibacteriaceae</taxon>
        <taxon>Microlunatus</taxon>
    </lineage>
</organism>
<evidence type="ECO:0000259" key="2">
    <source>
        <dbReference type="Pfam" id="PF00857"/>
    </source>
</evidence>
<dbReference type="InterPro" id="IPR036380">
    <property type="entry name" value="Isochorismatase-like_sf"/>
</dbReference>
<feature type="domain" description="Isochorismatase-like" evidence="2">
    <location>
        <begin position="7"/>
        <end position="144"/>
    </location>
</feature>
<gene>
    <name evidence="3" type="ORF">BKA15_003363</name>
</gene>
<dbReference type="PANTHER" id="PTHR43540">
    <property type="entry name" value="PEROXYUREIDOACRYLATE/UREIDOACRYLATE AMIDOHYDROLASE-RELATED"/>
    <property type="match status" value="1"/>
</dbReference>
<dbReference type="EMBL" id="JACCBU010000001">
    <property type="protein sequence ID" value="NYE72034.1"/>
    <property type="molecule type" value="Genomic_DNA"/>
</dbReference>
<protein>
    <submittedName>
        <fullName evidence="3">Nicotinamidase-related amidase</fullName>
    </submittedName>
</protein>
<dbReference type="Pfam" id="PF00857">
    <property type="entry name" value="Isochorismatase"/>
    <property type="match status" value="1"/>
</dbReference>
<keyword evidence="4" id="KW-1185">Reference proteome</keyword>
<dbReference type="AlphaFoldDB" id="A0A7Y9I942"/>
<comment type="caution">
    <text evidence="3">The sequence shown here is derived from an EMBL/GenBank/DDBJ whole genome shotgun (WGS) entry which is preliminary data.</text>
</comment>
<keyword evidence="1" id="KW-0378">Hydrolase</keyword>